<sequence>MSQQITLFDLANQQGTCWSLNPWKTRFVLNFKGLDYKTEWLEYPNIKPRLEPHLPGLEAYTSPTIVYSDGRYVADSRAIAELLEREHPSPSLHLDAPVLKKLEGLVAELMPKIRVVYMPVVYKRILHQDQANIDYWVATRTKRAGMTLDEMEKKEGGTVWQEAAEPYLRQVTELLKENDKGPFFLGDTVSYADFVWAGLLIFVRRVGDDFFQPLLDRTGDRKAHEDLLKAVEPWSKRDDH</sequence>
<reference evidence="2 3" key="1">
    <citation type="journal article" date="2018" name="Mycol. Prog.">
        <title>Coniella lustricola, a new species from submerged detritus.</title>
        <authorList>
            <person name="Raudabaugh D.B."/>
            <person name="Iturriaga T."/>
            <person name="Carver A."/>
            <person name="Mondo S."/>
            <person name="Pangilinan J."/>
            <person name="Lipzen A."/>
            <person name="He G."/>
            <person name="Amirebrahimi M."/>
            <person name="Grigoriev I.V."/>
            <person name="Miller A.N."/>
        </authorList>
    </citation>
    <scope>NUCLEOTIDE SEQUENCE [LARGE SCALE GENOMIC DNA]</scope>
    <source>
        <strain evidence="2 3">B22-T-1</strain>
    </source>
</reference>
<gene>
    <name evidence="2" type="ORF">BD289DRAFT_444769</name>
</gene>
<organism evidence="2 3">
    <name type="scientific">Coniella lustricola</name>
    <dbReference type="NCBI Taxonomy" id="2025994"/>
    <lineage>
        <taxon>Eukaryota</taxon>
        <taxon>Fungi</taxon>
        <taxon>Dikarya</taxon>
        <taxon>Ascomycota</taxon>
        <taxon>Pezizomycotina</taxon>
        <taxon>Sordariomycetes</taxon>
        <taxon>Sordariomycetidae</taxon>
        <taxon>Diaporthales</taxon>
        <taxon>Schizoparmaceae</taxon>
        <taxon>Coniella</taxon>
    </lineage>
</organism>
<dbReference type="SUPFAM" id="SSF47616">
    <property type="entry name" value="GST C-terminal domain-like"/>
    <property type="match status" value="1"/>
</dbReference>
<dbReference type="Proteomes" id="UP000241462">
    <property type="component" value="Unassembled WGS sequence"/>
</dbReference>
<dbReference type="AlphaFoldDB" id="A0A2T2ZVI2"/>
<name>A0A2T2ZVI2_9PEZI</name>
<dbReference type="PROSITE" id="PS50404">
    <property type="entry name" value="GST_NTER"/>
    <property type="match status" value="1"/>
</dbReference>
<dbReference type="EMBL" id="KZ678634">
    <property type="protein sequence ID" value="PSR77832.1"/>
    <property type="molecule type" value="Genomic_DNA"/>
</dbReference>
<evidence type="ECO:0000313" key="3">
    <source>
        <dbReference type="Proteomes" id="UP000241462"/>
    </source>
</evidence>
<dbReference type="InterPro" id="IPR036282">
    <property type="entry name" value="Glutathione-S-Trfase_C_sf"/>
</dbReference>
<dbReference type="InterPro" id="IPR036249">
    <property type="entry name" value="Thioredoxin-like_sf"/>
</dbReference>
<dbReference type="InterPro" id="IPR004045">
    <property type="entry name" value="Glutathione_S-Trfase_N"/>
</dbReference>
<dbReference type="SUPFAM" id="SSF52833">
    <property type="entry name" value="Thioredoxin-like"/>
    <property type="match status" value="1"/>
</dbReference>
<dbReference type="Pfam" id="PF13409">
    <property type="entry name" value="GST_N_2"/>
    <property type="match status" value="1"/>
</dbReference>
<dbReference type="Gene3D" id="1.20.1050.10">
    <property type="match status" value="1"/>
</dbReference>
<accession>A0A2T2ZVI2</accession>
<proteinExistence type="predicted"/>
<dbReference type="InParanoid" id="A0A2T2ZVI2"/>
<keyword evidence="3" id="KW-1185">Reference proteome</keyword>
<evidence type="ECO:0000313" key="2">
    <source>
        <dbReference type="EMBL" id="PSR77832.1"/>
    </source>
</evidence>
<dbReference type="STRING" id="2025994.A0A2T2ZVI2"/>
<feature type="domain" description="GST N-terminal" evidence="1">
    <location>
        <begin position="9"/>
        <end position="91"/>
    </location>
</feature>
<dbReference type="InterPro" id="IPR054416">
    <property type="entry name" value="GST_UstS-like_C"/>
</dbReference>
<protein>
    <recommendedName>
        <fullName evidence="1">GST N-terminal domain-containing protein</fullName>
    </recommendedName>
</protein>
<evidence type="ECO:0000259" key="1">
    <source>
        <dbReference type="PROSITE" id="PS50404"/>
    </source>
</evidence>
<dbReference type="Gene3D" id="3.40.30.10">
    <property type="entry name" value="Glutaredoxin"/>
    <property type="match status" value="1"/>
</dbReference>
<dbReference type="Pfam" id="PF22041">
    <property type="entry name" value="GST_C_7"/>
    <property type="match status" value="1"/>
</dbReference>
<dbReference type="OrthoDB" id="4951845at2759"/>